<protein>
    <recommendedName>
        <fullName evidence="4">VCBS repeat-containing protein</fullName>
    </recommendedName>
</protein>
<dbReference type="RefSeq" id="WP_256311980.1">
    <property type="nucleotide sequence ID" value="NZ_JANGAC010000010.1"/>
</dbReference>
<evidence type="ECO:0008006" key="4">
    <source>
        <dbReference type="Google" id="ProtNLM"/>
    </source>
</evidence>
<dbReference type="SUPFAM" id="SSF69318">
    <property type="entry name" value="Integrin alpha N-terminal domain"/>
    <property type="match status" value="1"/>
</dbReference>
<feature type="transmembrane region" description="Helical" evidence="1">
    <location>
        <begin position="6"/>
        <end position="24"/>
    </location>
</feature>
<keyword evidence="1" id="KW-0812">Transmembrane</keyword>
<dbReference type="Proteomes" id="UP001524478">
    <property type="component" value="Unassembled WGS sequence"/>
</dbReference>
<evidence type="ECO:0000256" key="1">
    <source>
        <dbReference type="SAM" id="Phobius"/>
    </source>
</evidence>
<keyword evidence="3" id="KW-1185">Reference proteome</keyword>
<accession>A0ABT1SCF6</accession>
<sequence>MKYSKVLIRIILIFLMSLLFLFFVKEQRNSTLLWKDQHIPIKIKENVKEYALGNINGDNKDYLVVLTGARWKKFGKEVVIFSLEEMEEIYRRDFSEFKPWKIAIGDIDGDGKDEISIGVYKKSPLHQVMAKRPFIYSFEDRKLEPKWRGSRLSRPFIDYTFFDIDGDGIDEILSIEILENDRKVINTYKWKGFGFEGYLETKDHEDITRLIVKENKVYIDIKEGKEKYLGMIKLQNNNLIIERVD</sequence>
<proteinExistence type="predicted"/>
<evidence type="ECO:0000313" key="2">
    <source>
        <dbReference type="EMBL" id="MCQ4924171.1"/>
    </source>
</evidence>
<keyword evidence="1" id="KW-0472">Membrane</keyword>
<evidence type="ECO:0000313" key="3">
    <source>
        <dbReference type="Proteomes" id="UP001524478"/>
    </source>
</evidence>
<name>A0ABT1SCF6_9FIRM</name>
<gene>
    <name evidence="2" type="ORF">NE686_13800</name>
</gene>
<dbReference type="Gene3D" id="2.130.10.130">
    <property type="entry name" value="Integrin alpha, N-terminal"/>
    <property type="match status" value="1"/>
</dbReference>
<keyword evidence="1" id="KW-1133">Transmembrane helix</keyword>
<organism evidence="2 3">
    <name type="scientific">Tissierella carlieri</name>
    <dbReference type="NCBI Taxonomy" id="689904"/>
    <lineage>
        <taxon>Bacteria</taxon>
        <taxon>Bacillati</taxon>
        <taxon>Bacillota</taxon>
        <taxon>Tissierellia</taxon>
        <taxon>Tissierellales</taxon>
        <taxon>Tissierellaceae</taxon>
        <taxon>Tissierella</taxon>
    </lineage>
</organism>
<dbReference type="EMBL" id="JANGAC010000010">
    <property type="protein sequence ID" value="MCQ4924171.1"/>
    <property type="molecule type" value="Genomic_DNA"/>
</dbReference>
<comment type="caution">
    <text evidence="2">The sequence shown here is derived from an EMBL/GenBank/DDBJ whole genome shotgun (WGS) entry which is preliminary data.</text>
</comment>
<reference evidence="2 3" key="1">
    <citation type="submission" date="2022-06" db="EMBL/GenBank/DDBJ databases">
        <title>Isolation of gut microbiota from human fecal samples.</title>
        <authorList>
            <person name="Pamer E.G."/>
            <person name="Barat B."/>
            <person name="Waligurski E."/>
            <person name="Medina S."/>
            <person name="Paddock L."/>
            <person name="Mostad J."/>
        </authorList>
    </citation>
    <scope>NUCLEOTIDE SEQUENCE [LARGE SCALE GENOMIC DNA]</scope>
    <source>
        <strain evidence="2 3">DFI.7.95</strain>
    </source>
</reference>
<dbReference type="InterPro" id="IPR028994">
    <property type="entry name" value="Integrin_alpha_N"/>
</dbReference>